<sequence length="91" mass="9684">MVVGSIFELLNSSEIISLLNSIDSLVWGPPLLLLLVGTGAYLTLRLKFIQVSRLSTALIYVARSRKIDTKAQGDVSSFAALCTALSATIGT</sequence>
<keyword evidence="3" id="KW-1003">Cell membrane</keyword>
<evidence type="ECO:0000313" key="8">
    <source>
        <dbReference type="EMBL" id="AKB27620.1"/>
    </source>
</evidence>
<dbReference type="EMBL" id="CP009506">
    <property type="protein sequence ID" value="AKB27620.1"/>
    <property type="molecule type" value="Genomic_DNA"/>
</dbReference>
<feature type="transmembrane region" description="Helical" evidence="7">
    <location>
        <begin position="26"/>
        <end position="44"/>
    </location>
</feature>
<dbReference type="GO" id="GO:0005886">
    <property type="term" value="C:plasma membrane"/>
    <property type="evidence" value="ECO:0007669"/>
    <property type="project" value="UniProtKB-SubCell"/>
</dbReference>
<name>A0A0E3P2B4_9EURY</name>
<dbReference type="InterPro" id="IPR001463">
    <property type="entry name" value="Na/Ala_symport"/>
</dbReference>
<keyword evidence="5 7" id="KW-1133">Transmembrane helix</keyword>
<keyword evidence="2" id="KW-0813">Transport</keyword>
<dbReference type="KEGG" id="msw:MSSIT_0901"/>
<dbReference type="RefSeq" id="WP_231590421.1">
    <property type="nucleotide sequence ID" value="NZ_CP009506.1"/>
</dbReference>
<dbReference type="GeneID" id="69042833"/>
<comment type="subcellular location">
    <subcellularLocation>
        <location evidence="1">Cell membrane</location>
        <topology evidence="1">Multi-pass membrane protein</topology>
    </subcellularLocation>
</comment>
<evidence type="ECO:0000256" key="3">
    <source>
        <dbReference type="ARBA" id="ARBA00022475"/>
    </source>
</evidence>
<gene>
    <name evidence="8" type="ORF">MSSIT_0901</name>
</gene>
<evidence type="ECO:0000256" key="6">
    <source>
        <dbReference type="ARBA" id="ARBA00023136"/>
    </source>
</evidence>
<reference evidence="8 9" key="1">
    <citation type="submission" date="2014-07" db="EMBL/GenBank/DDBJ databases">
        <title>Methanogenic archaea and the global carbon cycle.</title>
        <authorList>
            <person name="Henriksen J.R."/>
            <person name="Luke J."/>
            <person name="Reinhart S."/>
            <person name="Benedict M.N."/>
            <person name="Youngblut N.D."/>
            <person name="Metcalf M.E."/>
            <person name="Whitaker R.J."/>
            <person name="Metcalf W.W."/>
        </authorList>
    </citation>
    <scope>NUCLEOTIDE SEQUENCE [LARGE SCALE GENOMIC DNA]</scope>
    <source>
        <strain evidence="8 9">T4/M</strain>
    </source>
</reference>
<evidence type="ECO:0000256" key="1">
    <source>
        <dbReference type="ARBA" id="ARBA00004651"/>
    </source>
</evidence>
<keyword evidence="6 7" id="KW-0472">Membrane</keyword>
<dbReference type="PANTHER" id="PTHR30330:SF3">
    <property type="entry name" value="TRANSCRIPTIONAL REGULATOR, LRP FAMILY"/>
    <property type="match status" value="1"/>
</dbReference>
<dbReference type="PATRIC" id="fig|1434120.4.peg.1143"/>
<evidence type="ECO:0000256" key="7">
    <source>
        <dbReference type="SAM" id="Phobius"/>
    </source>
</evidence>
<organism evidence="8 9">
    <name type="scientific">Methanosarcina siciliae T4/M</name>
    <dbReference type="NCBI Taxonomy" id="1434120"/>
    <lineage>
        <taxon>Archaea</taxon>
        <taxon>Methanobacteriati</taxon>
        <taxon>Methanobacteriota</taxon>
        <taxon>Stenosarchaea group</taxon>
        <taxon>Methanomicrobia</taxon>
        <taxon>Methanosarcinales</taxon>
        <taxon>Methanosarcinaceae</taxon>
        <taxon>Methanosarcina</taxon>
    </lineage>
</organism>
<dbReference type="PANTHER" id="PTHR30330">
    <property type="entry name" value="AGSS FAMILY TRANSPORTER, SODIUM-ALANINE"/>
    <property type="match status" value="1"/>
</dbReference>
<keyword evidence="9" id="KW-1185">Reference proteome</keyword>
<dbReference type="GO" id="GO:0005283">
    <property type="term" value="F:amino acid:sodium symporter activity"/>
    <property type="evidence" value="ECO:0007669"/>
    <property type="project" value="InterPro"/>
</dbReference>
<dbReference type="HOGENOM" id="CLU_2420092_0_0_2"/>
<accession>A0A0E3P2B4</accession>
<protein>
    <submittedName>
        <fullName evidence="8">Sodium/glycine symporter GlyP</fullName>
    </submittedName>
</protein>
<evidence type="ECO:0000256" key="4">
    <source>
        <dbReference type="ARBA" id="ARBA00022692"/>
    </source>
</evidence>
<dbReference type="Proteomes" id="UP000033111">
    <property type="component" value="Chromosome"/>
</dbReference>
<evidence type="ECO:0000256" key="5">
    <source>
        <dbReference type="ARBA" id="ARBA00022989"/>
    </source>
</evidence>
<dbReference type="AlphaFoldDB" id="A0A0E3P2B4"/>
<evidence type="ECO:0000313" key="9">
    <source>
        <dbReference type="Proteomes" id="UP000033111"/>
    </source>
</evidence>
<keyword evidence="4 7" id="KW-0812">Transmembrane</keyword>
<proteinExistence type="predicted"/>
<evidence type="ECO:0000256" key="2">
    <source>
        <dbReference type="ARBA" id="ARBA00022448"/>
    </source>
</evidence>